<feature type="region of interest" description="Disordered" evidence="7">
    <location>
        <begin position="31"/>
        <end position="101"/>
    </location>
</feature>
<dbReference type="EMBL" id="JAQQAF010000009">
    <property type="protein sequence ID" value="KAJ8459015.1"/>
    <property type="molecule type" value="Genomic_DNA"/>
</dbReference>
<evidence type="ECO:0000256" key="5">
    <source>
        <dbReference type="ARBA" id="ARBA00023163"/>
    </source>
</evidence>
<dbReference type="InterPro" id="IPR047265">
    <property type="entry name" value="PIF1-like_bHLH"/>
</dbReference>
<accession>A0AAV8PW13</accession>
<comment type="caution">
    <text evidence="9">The sequence shown here is derived from an EMBL/GenBank/DDBJ whole genome shotgun (WGS) entry which is preliminary data.</text>
</comment>
<dbReference type="GO" id="GO:0003677">
    <property type="term" value="F:DNA binding"/>
    <property type="evidence" value="ECO:0007669"/>
    <property type="project" value="UniProtKB-KW"/>
</dbReference>
<protein>
    <recommendedName>
        <fullName evidence="8">BHLH domain-containing protein</fullName>
    </recommendedName>
</protein>
<feature type="compositionally biased region" description="Acidic residues" evidence="7">
    <location>
        <begin position="55"/>
        <end position="70"/>
    </location>
</feature>
<sequence length="340" mass="37372">MDDRGSYDDPSFRGDQEKISCFFSSYSCDAELMPSSSSHPIPAAGGGGSRKSLDQDLDSLDWESEEAFEEDPVKPAPSRSSGSKRSRAAEVHNMSEKRRRSRINEKMRALQNLIPNSNKTDKASMLDEAIEYLKQLQLQVQILSMRNGLNLQSMYMSGALQPSQTSQMSISFALDNDTATGIGTGMLPLNQDLSAQCSLDLSNQCTSSITTNLINVTNPEASLVKSSESHHASFHQVPVSCEDIFTGGMSAHTQLTAMHYTRSFTDDERNSMSTNVNAKQLGAQASTHIGVDRLEQCMLGREGRPEAMLSNDENFIRHLHSLQTGRSFPSGDAKEGLRDF</sequence>
<keyword evidence="4" id="KW-0238">DNA-binding</keyword>
<dbReference type="PANTHER" id="PTHR45855">
    <property type="entry name" value="TRANSCRIPTION FACTOR PIF1-RELATED"/>
    <property type="match status" value="1"/>
</dbReference>
<dbReference type="InterPro" id="IPR031066">
    <property type="entry name" value="bHLH_ALC-like_plant"/>
</dbReference>
<keyword evidence="6" id="KW-0539">Nucleus</keyword>
<dbReference type="SMART" id="SM00353">
    <property type="entry name" value="HLH"/>
    <property type="match status" value="1"/>
</dbReference>
<comment type="subcellular location">
    <subcellularLocation>
        <location evidence="1">Nucleus</location>
    </subcellularLocation>
</comment>
<evidence type="ECO:0000256" key="2">
    <source>
        <dbReference type="ARBA" id="ARBA00005510"/>
    </source>
</evidence>
<evidence type="ECO:0000256" key="3">
    <source>
        <dbReference type="ARBA" id="ARBA00023015"/>
    </source>
</evidence>
<keyword evidence="5" id="KW-0804">Transcription</keyword>
<reference evidence="9 10" key="1">
    <citation type="submission" date="2022-12" db="EMBL/GenBank/DDBJ databases">
        <title>Chromosome-scale assembly of the Ensete ventricosum genome.</title>
        <authorList>
            <person name="Dussert Y."/>
            <person name="Stocks J."/>
            <person name="Wendawek A."/>
            <person name="Woldeyes F."/>
            <person name="Nichols R.A."/>
            <person name="Borrell J.S."/>
        </authorList>
    </citation>
    <scope>NUCLEOTIDE SEQUENCE [LARGE SCALE GENOMIC DNA]</scope>
    <source>
        <strain evidence="10">cv. Maze</strain>
        <tissue evidence="9">Seeds</tissue>
    </source>
</reference>
<dbReference type="Pfam" id="PF00010">
    <property type="entry name" value="HLH"/>
    <property type="match status" value="1"/>
</dbReference>
<evidence type="ECO:0000256" key="4">
    <source>
        <dbReference type="ARBA" id="ARBA00023125"/>
    </source>
</evidence>
<evidence type="ECO:0000256" key="7">
    <source>
        <dbReference type="SAM" id="MobiDB-lite"/>
    </source>
</evidence>
<dbReference type="PANTHER" id="PTHR45855:SF6">
    <property type="entry name" value="TRANSCRIPTION FACTOR ALC"/>
    <property type="match status" value="1"/>
</dbReference>
<evidence type="ECO:0000256" key="6">
    <source>
        <dbReference type="ARBA" id="ARBA00023242"/>
    </source>
</evidence>
<comment type="similarity">
    <text evidence="2">Belongs to the bHLH protein family.</text>
</comment>
<dbReference type="GO" id="GO:0005634">
    <property type="term" value="C:nucleus"/>
    <property type="evidence" value="ECO:0007669"/>
    <property type="project" value="UniProtKB-SubCell"/>
</dbReference>
<dbReference type="InterPro" id="IPR036638">
    <property type="entry name" value="HLH_DNA-bd_sf"/>
</dbReference>
<dbReference type="CDD" id="cd11445">
    <property type="entry name" value="bHLH_AtPIF_like"/>
    <property type="match status" value="1"/>
</dbReference>
<keyword evidence="3" id="KW-0805">Transcription regulation</keyword>
<dbReference type="FunFam" id="4.10.280.10:FF:000004">
    <property type="entry name" value="Basic helix-loop-helix transcription factor"/>
    <property type="match status" value="1"/>
</dbReference>
<gene>
    <name evidence="9" type="ORF">OPV22_031941</name>
</gene>
<feature type="domain" description="BHLH" evidence="8">
    <location>
        <begin position="87"/>
        <end position="136"/>
    </location>
</feature>
<dbReference type="AlphaFoldDB" id="A0AAV8PW13"/>
<dbReference type="Proteomes" id="UP001222027">
    <property type="component" value="Unassembled WGS sequence"/>
</dbReference>
<dbReference type="SUPFAM" id="SSF47459">
    <property type="entry name" value="HLH, helix-loop-helix DNA-binding domain"/>
    <property type="match status" value="1"/>
</dbReference>
<dbReference type="GO" id="GO:0046983">
    <property type="term" value="F:protein dimerization activity"/>
    <property type="evidence" value="ECO:0007669"/>
    <property type="project" value="InterPro"/>
</dbReference>
<dbReference type="InterPro" id="IPR011598">
    <property type="entry name" value="bHLH_dom"/>
</dbReference>
<evidence type="ECO:0000313" key="9">
    <source>
        <dbReference type="EMBL" id="KAJ8459015.1"/>
    </source>
</evidence>
<dbReference type="Gene3D" id="4.10.280.10">
    <property type="entry name" value="Helix-loop-helix DNA-binding domain"/>
    <property type="match status" value="1"/>
</dbReference>
<evidence type="ECO:0000259" key="8">
    <source>
        <dbReference type="PROSITE" id="PS50888"/>
    </source>
</evidence>
<dbReference type="PROSITE" id="PS50888">
    <property type="entry name" value="BHLH"/>
    <property type="match status" value="1"/>
</dbReference>
<evidence type="ECO:0000256" key="1">
    <source>
        <dbReference type="ARBA" id="ARBA00004123"/>
    </source>
</evidence>
<evidence type="ECO:0000313" key="10">
    <source>
        <dbReference type="Proteomes" id="UP001222027"/>
    </source>
</evidence>
<feature type="compositionally biased region" description="Basic and acidic residues" evidence="7">
    <location>
        <begin position="87"/>
        <end position="101"/>
    </location>
</feature>
<organism evidence="9 10">
    <name type="scientific">Ensete ventricosum</name>
    <name type="common">Abyssinian banana</name>
    <name type="synonym">Musa ensete</name>
    <dbReference type="NCBI Taxonomy" id="4639"/>
    <lineage>
        <taxon>Eukaryota</taxon>
        <taxon>Viridiplantae</taxon>
        <taxon>Streptophyta</taxon>
        <taxon>Embryophyta</taxon>
        <taxon>Tracheophyta</taxon>
        <taxon>Spermatophyta</taxon>
        <taxon>Magnoliopsida</taxon>
        <taxon>Liliopsida</taxon>
        <taxon>Zingiberales</taxon>
        <taxon>Musaceae</taxon>
        <taxon>Ensete</taxon>
    </lineage>
</organism>
<name>A0AAV8PW13_ENSVE</name>
<proteinExistence type="inferred from homology"/>
<keyword evidence="10" id="KW-1185">Reference proteome</keyword>